<dbReference type="GeneID" id="36830694"/>
<evidence type="ECO:0000313" key="3">
    <source>
        <dbReference type="Proteomes" id="UP000248044"/>
    </source>
</evidence>
<dbReference type="Gene3D" id="3.60.15.10">
    <property type="entry name" value="Ribonuclease Z/Hydroxyacylglutathione hydrolase-like"/>
    <property type="match status" value="1"/>
</dbReference>
<organism evidence="2 3">
    <name type="scientific">Acidianus brierleyi</name>
    <dbReference type="NCBI Taxonomy" id="41673"/>
    <lineage>
        <taxon>Archaea</taxon>
        <taxon>Thermoproteota</taxon>
        <taxon>Thermoprotei</taxon>
        <taxon>Sulfolobales</taxon>
        <taxon>Sulfolobaceae</taxon>
        <taxon>Acidianus</taxon>
    </lineage>
</organism>
<dbReference type="AlphaFoldDB" id="A0A2U9IBL4"/>
<dbReference type="PANTHER" id="PTHR43546:SF4">
    <property type="entry name" value="UPF0282 PROTEIN MJ1629"/>
    <property type="match status" value="1"/>
</dbReference>
<dbReference type="SUPFAM" id="SSF56281">
    <property type="entry name" value="Metallo-hydrolase/oxidoreductase"/>
    <property type="match status" value="1"/>
</dbReference>
<gene>
    <name evidence="2" type="ORF">DFR85_01020</name>
</gene>
<dbReference type="PIRSF" id="PIRSF004944">
    <property type="entry name" value="UCP004944_hydrls"/>
    <property type="match status" value="1"/>
</dbReference>
<dbReference type="Proteomes" id="UP000248044">
    <property type="component" value="Chromosome"/>
</dbReference>
<dbReference type="PANTHER" id="PTHR43546">
    <property type="entry name" value="UPF0173 METAL-DEPENDENT HYDROLASE MJ1163-RELATED"/>
    <property type="match status" value="1"/>
</dbReference>
<dbReference type="OrthoDB" id="21331at2157"/>
<comment type="similarity">
    <text evidence="1">Belongs to the UPF0282 family.</text>
</comment>
<dbReference type="HAMAP" id="MF_01406">
    <property type="entry name" value="UPF0282"/>
    <property type="match status" value="1"/>
</dbReference>
<dbReference type="InterPro" id="IPR014426">
    <property type="entry name" value="UPF0282_hydrls"/>
</dbReference>
<dbReference type="RefSeq" id="WP_110269284.1">
    <property type="nucleotide sequence ID" value="NZ_CP029289.2"/>
</dbReference>
<evidence type="ECO:0000313" key="2">
    <source>
        <dbReference type="EMBL" id="AWR93400.1"/>
    </source>
</evidence>
<dbReference type="NCBIfam" id="NF003287">
    <property type="entry name" value="PRK04286.1-1"/>
    <property type="match status" value="1"/>
</dbReference>
<dbReference type="InterPro" id="IPR050114">
    <property type="entry name" value="UPF0173_UPF0282_UlaG_hydrolase"/>
</dbReference>
<keyword evidence="3" id="KW-1185">Reference proteome</keyword>
<name>A0A2U9IBL4_9CREN</name>
<accession>A0A2U9IBL4</accession>
<protein>
    <recommendedName>
        <fullName evidence="1">UPF0282 protein DFR85_01020</fullName>
    </recommendedName>
</protein>
<evidence type="ECO:0000256" key="1">
    <source>
        <dbReference type="HAMAP-Rule" id="MF_01406"/>
    </source>
</evidence>
<dbReference type="InterPro" id="IPR036866">
    <property type="entry name" value="RibonucZ/Hydroxyglut_hydro"/>
</dbReference>
<proteinExistence type="inferred from homology"/>
<dbReference type="KEGG" id="abri:DFR85_01020"/>
<reference evidence="2 3" key="1">
    <citation type="submission" date="2018-05" db="EMBL/GenBank/DDBJ databases">
        <title>Complete Genome Sequences of Extremely Thermoacidophilic, Metal-Mobilizing Type-Strain Members of the Archaeal Family Sulfolobaceae: Acidianus brierleyi DSM-1651T, Acidianus sulfidivorans DSM-18786T, Metallosphaera hakonensis DSM-7519T, and Metallosphaera prunae DSM-10039T.</title>
        <authorList>
            <person name="Counts J.A."/>
            <person name="Kelly R.M."/>
        </authorList>
    </citation>
    <scope>NUCLEOTIDE SEQUENCE [LARGE SCALE GENOMIC DNA]</scope>
    <source>
        <strain evidence="2 3">DSM 1651</strain>
    </source>
</reference>
<dbReference type="EMBL" id="CP029289">
    <property type="protein sequence ID" value="AWR93400.1"/>
    <property type="molecule type" value="Genomic_DNA"/>
</dbReference>
<sequence>MIIEPLAFESLGVRSQATFIETKDIRILIDPAVSLAPRRYGLPPHQKEVDKLSELAKIVTEKARLADVIIVTHYHYDHHDPGYIIPRDIYKNKKVFIKDPKNMINNSQRRIRAPKFLNSIKSLPSSIEVAEGKKIEIGSTKIFFSNAVPHGADERLGYVVQVGIRDGDQTLLITSDIEGAPRDMHIKFTEELKPNTIIIDGPLSYLLGYALKQEDLDKSIDNLEHIVKEGLETMIVDHHVLRDINYKSVLSRVYEVAKSVNARVITAAEYLNKEPEILEARRKELFKEENKPARIPRNLAEILKVDS</sequence>